<keyword evidence="7 11" id="KW-0630">Potassium</keyword>
<feature type="transmembrane region" description="Helical" evidence="11">
    <location>
        <begin position="20"/>
        <end position="42"/>
    </location>
</feature>
<evidence type="ECO:0000256" key="2">
    <source>
        <dbReference type="ARBA" id="ARBA00022475"/>
    </source>
</evidence>
<dbReference type="EMBL" id="JBHUKY010000078">
    <property type="protein sequence ID" value="MFD2413885.1"/>
    <property type="molecule type" value="Genomic_DNA"/>
</dbReference>
<dbReference type="NCBIfam" id="NF001454">
    <property type="entry name" value="PRK00315.1"/>
    <property type="match status" value="1"/>
</dbReference>
<name>A0ABW5FH38_9BACL</name>
<evidence type="ECO:0000313" key="12">
    <source>
        <dbReference type="EMBL" id="MFD2413885.1"/>
    </source>
</evidence>
<keyword evidence="6 11" id="KW-0067">ATP-binding</keyword>
<evidence type="ECO:0000313" key="13">
    <source>
        <dbReference type="Proteomes" id="UP001597448"/>
    </source>
</evidence>
<dbReference type="PIRSF" id="PIRSF001296">
    <property type="entry name" value="K_ATPase_KdpC"/>
    <property type="match status" value="1"/>
</dbReference>
<protein>
    <recommendedName>
        <fullName evidence="11">Potassium-transporting ATPase KdpC subunit</fullName>
    </recommendedName>
    <alternativeName>
        <fullName evidence="11">ATP phosphohydrolase [potassium-transporting] C chain</fullName>
    </alternativeName>
    <alternativeName>
        <fullName evidence="11">Potassium-binding and translocating subunit C</fullName>
    </alternativeName>
    <alternativeName>
        <fullName evidence="11">Potassium-translocating ATPase C chain</fullName>
    </alternativeName>
</protein>
<dbReference type="Proteomes" id="UP001597448">
    <property type="component" value="Unassembled WGS sequence"/>
</dbReference>
<keyword evidence="3 11" id="KW-0633">Potassium transport</keyword>
<evidence type="ECO:0000256" key="3">
    <source>
        <dbReference type="ARBA" id="ARBA00022538"/>
    </source>
</evidence>
<evidence type="ECO:0000256" key="10">
    <source>
        <dbReference type="ARBA" id="ARBA00023136"/>
    </source>
</evidence>
<proteinExistence type="inferred from homology"/>
<keyword evidence="1 11" id="KW-0813">Transport</keyword>
<evidence type="ECO:0000256" key="5">
    <source>
        <dbReference type="ARBA" id="ARBA00022741"/>
    </source>
</evidence>
<accession>A0ABW5FH38</accession>
<comment type="subunit">
    <text evidence="11">The system is composed of three essential subunits: KdpA, KdpB and KdpC.</text>
</comment>
<dbReference type="InterPro" id="IPR003820">
    <property type="entry name" value="KdpC"/>
</dbReference>
<gene>
    <name evidence="11 12" type="primary">kdpC</name>
    <name evidence="12" type="ORF">ACFSX3_28860</name>
</gene>
<dbReference type="PANTHER" id="PTHR30042:SF2">
    <property type="entry name" value="POTASSIUM-TRANSPORTING ATPASE KDPC SUBUNIT"/>
    <property type="match status" value="1"/>
</dbReference>
<dbReference type="HAMAP" id="MF_00276">
    <property type="entry name" value="KdpC"/>
    <property type="match status" value="1"/>
</dbReference>
<evidence type="ECO:0000256" key="9">
    <source>
        <dbReference type="ARBA" id="ARBA00023065"/>
    </source>
</evidence>
<keyword evidence="2 11" id="KW-1003">Cell membrane</keyword>
<organism evidence="12 13">
    <name type="scientific">Paenibacillus rhizoplanae</name>
    <dbReference type="NCBI Taxonomy" id="1917181"/>
    <lineage>
        <taxon>Bacteria</taxon>
        <taxon>Bacillati</taxon>
        <taxon>Bacillota</taxon>
        <taxon>Bacilli</taxon>
        <taxon>Bacillales</taxon>
        <taxon>Paenibacillaceae</taxon>
        <taxon>Paenibacillus</taxon>
    </lineage>
</organism>
<keyword evidence="10 11" id="KW-0472">Membrane</keyword>
<sequence>MAQSIHETNVEQASPSPAAYFFTIVRLSIVFIILCGMIYPLASTALAQVLMPAQANGSLLKNSDGKVVGSALIGQKFSDQAWFQSRVSSIEYKAEASGSNNYGPSNPDMLQRTKDSIAQWKLDNPGIPASQLPVDLVTNSGSGLDPHITPAAALVQIPRISQLTGIPADTLQALVTKQTEGRDLGLFGEKRVNVLKLNLALSELTRGTL</sequence>
<keyword evidence="4 11" id="KW-0812">Transmembrane</keyword>
<dbReference type="PANTHER" id="PTHR30042">
    <property type="entry name" value="POTASSIUM-TRANSPORTING ATPASE C CHAIN"/>
    <property type="match status" value="1"/>
</dbReference>
<keyword evidence="13" id="KW-1185">Reference proteome</keyword>
<keyword evidence="9 11" id="KW-0406">Ion transport</keyword>
<evidence type="ECO:0000256" key="4">
    <source>
        <dbReference type="ARBA" id="ARBA00022692"/>
    </source>
</evidence>
<dbReference type="Pfam" id="PF02669">
    <property type="entry name" value="KdpC"/>
    <property type="match status" value="1"/>
</dbReference>
<evidence type="ECO:0000256" key="11">
    <source>
        <dbReference type="HAMAP-Rule" id="MF_00276"/>
    </source>
</evidence>
<comment type="subcellular location">
    <subcellularLocation>
        <location evidence="11">Cell membrane</location>
        <topology evidence="11">Single-pass membrane protein</topology>
    </subcellularLocation>
</comment>
<evidence type="ECO:0000256" key="7">
    <source>
        <dbReference type="ARBA" id="ARBA00022958"/>
    </source>
</evidence>
<evidence type="ECO:0000256" key="8">
    <source>
        <dbReference type="ARBA" id="ARBA00022989"/>
    </source>
</evidence>
<keyword evidence="5 11" id="KW-0547">Nucleotide-binding</keyword>
<comment type="similarity">
    <text evidence="11">Belongs to the KdpC family.</text>
</comment>
<comment type="function">
    <text evidence="11">Part of the high-affinity ATP-driven potassium transport (or Kdp) system, which catalyzes the hydrolysis of ATP coupled with the electrogenic transport of potassium into the cytoplasm. This subunit acts as a catalytic chaperone that increases the ATP-binding affinity of the ATP-hydrolyzing subunit KdpB by the formation of a transient KdpB/KdpC/ATP ternary complex.</text>
</comment>
<reference evidence="13" key="1">
    <citation type="journal article" date="2019" name="Int. J. Syst. Evol. Microbiol.">
        <title>The Global Catalogue of Microorganisms (GCM) 10K type strain sequencing project: providing services to taxonomists for standard genome sequencing and annotation.</title>
        <authorList>
            <consortium name="The Broad Institute Genomics Platform"/>
            <consortium name="The Broad Institute Genome Sequencing Center for Infectious Disease"/>
            <person name="Wu L."/>
            <person name="Ma J."/>
        </authorList>
    </citation>
    <scope>NUCLEOTIDE SEQUENCE [LARGE SCALE GENOMIC DNA]</scope>
    <source>
        <strain evidence="13">CCM 8725</strain>
    </source>
</reference>
<evidence type="ECO:0000256" key="1">
    <source>
        <dbReference type="ARBA" id="ARBA00022448"/>
    </source>
</evidence>
<keyword evidence="8 11" id="KW-1133">Transmembrane helix</keyword>
<evidence type="ECO:0000256" key="6">
    <source>
        <dbReference type="ARBA" id="ARBA00022840"/>
    </source>
</evidence>
<dbReference type="NCBIfam" id="TIGR00681">
    <property type="entry name" value="kdpC"/>
    <property type="match status" value="1"/>
</dbReference>
<comment type="caution">
    <text evidence="12">The sequence shown here is derived from an EMBL/GenBank/DDBJ whole genome shotgun (WGS) entry which is preliminary data.</text>
</comment>
<dbReference type="RefSeq" id="WP_209990391.1">
    <property type="nucleotide sequence ID" value="NZ_JBHSVQ010000001.1"/>
</dbReference>